<name>A0A1D1V7M8_RAMVA</name>
<keyword evidence="2" id="KW-1185">Reference proteome</keyword>
<evidence type="ECO:0000313" key="1">
    <source>
        <dbReference type="EMBL" id="GAU97701.1"/>
    </source>
</evidence>
<dbReference type="AlphaFoldDB" id="A0A1D1V7M8"/>
<dbReference type="Proteomes" id="UP000186922">
    <property type="component" value="Unassembled WGS sequence"/>
</dbReference>
<dbReference type="EMBL" id="BDGG01000004">
    <property type="protein sequence ID" value="GAU97701.1"/>
    <property type="molecule type" value="Genomic_DNA"/>
</dbReference>
<accession>A0A1D1V7M8</accession>
<sequence>MYCKSMYRSTNSVFCSGEKRAKIVPRTKILEINSGKNSTSEEKDRPVRAKWKRGRLISIKNSFAEAAYRQKLFTYPNVGPFRKEKLTREGAPSERLFSARLSPARLSWEVDREEFEARQRICAAECMRSSGDMTSTITMFSSFLTIPQSRPTLMAVKRLSPENRIITGVSIKVRLKMRCGKRLQHDHFPTMQYQLGPNRKAIFA</sequence>
<gene>
    <name evidence="1" type="primary">RvY_08951-1</name>
    <name evidence="1" type="synonym">RvY_08951.1</name>
    <name evidence="1" type="ORF">RvY_08951</name>
</gene>
<organism evidence="1 2">
    <name type="scientific">Ramazzottius varieornatus</name>
    <name type="common">Water bear</name>
    <name type="synonym">Tardigrade</name>
    <dbReference type="NCBI Taxonomy" id="947166"/>
    <lineage>
        <taxon>Eukaryota</taxon>
        <taxon>Metazoa</taxon>
        <taxon>Ecdysozoa</taxon>
        <taxon>Tardigrada</taxon>
        <taxon>Eutardigrada</taxon>
        <taxon>Parachela</taxon>
        <taxon>Hypsibioidea</taxon>
        <taxon>Ramazzottiidae</taxon>
        <taxon>Ramazzottius</taxon>
    </lineage>
</organism>
<reference evidence="1 2" key="1">
    <citation type="journal article" date="2016" name="Nat. Commun.">
        <title>Extremotolerant tardigrade genome and improved radiotolerance of human cultured cells by tardigrade-unique protein.</title>
        <authorList>
            <person name="Hashimoto T."/>
            <person name="Horikawa D.D."/>
            <person name="Saito Y."/>
            <person name="Kuwahara H."/>
            <person name="Kozuka-Hata H."/>
            <person name="Shin-I T."/>
            <person name="Minakuchi Y."/>
            <person name="Ohishi K."/>
            <person name="Motoyama A."/>
            <person name="Aizu T."/>
            <person name="Enomoto A."/>
            <person name="Kondo K."/>
            <person name="Tanaka S."/>
            <person name="Hara Y."/>
            <person name="Koshikawa S."/>
            <person name="Sagara H."/>
            <person name="Miura T."/>
            <person name="Yokobori S."/>
            <person name="Miyagawa K."/>
            <person name="Suzuki Y."/>
            <person name="Kubo T."/>
            <person name="Oyama M."/>
            <person name="Kohara Y."/>
            <person name="Fujiyama A."/>
            <person name="Arakawa K."/>
            <person name="Katayama T."/>
            <person name="Toyoda A."/>
            <person name="Kunieda T."/>
        </authorList>
    </citation>
    <scope>NUCLEOTIDE SEQUENCE [LARGE SCALE GENOMIC DNA]</scope>
    <source>
        <strain evidence="1 2">YOKOZUNA-1</strain>
    </source>
</reference>
<protein>
    <submittedName>
        <fullName evidence="1">Uncharacterized protein</fullName>
    </submittedName>
</protein>
<comment type="caution">
    <text evidence="1">The sequence shown here is derived from an EMBL/GenBank/DDBJ whole genome shotgun (WGS) entry which is preliminary data.</text>
</comment>
<proteinExistence type="predicted"/>
<evidence type="ECO:0000313" key="2">
    <source>
        <dbReference type="Proteomes" id="UP000186922"/>
    </source>
</evidence>